<accession>A0A0D9XTX8</accession>
<proteinExistence type="predicted"/>
<evidence type="ECO:0000256" key="2">
    <source>
        <dbReference type="SAM" id="MobiDB-lite"/>
    </source>
</evidence>
<evidence type="ECO:0000259" key="4">
    <source>
        <dbReference type="PROSITE" id="PS50102"/>
    </source>
</evidence>
<dbReference type="HOGENOM" id="CLU_275136_0_0_1"/>
<feature type="transmembrane region" description="Helical" evidence="3">
    <location>
        <begin position="519"/>
        <end position="540"/>
    </location>
</feature>
<evidence type="ECO:0000256" key="3">
    <source>
        <dbReference type="SAM" id="Phobius"/>
    </source>
</evidence>
<evidence type="ECO:0000313" key="6">
    <source>
        <dbReference type="Proteomes" id="UP000032180"/>
    </source>
</evidence>
<dbReference type="InterPro" id="IPR012677">
    <property type="entry name" value="Nucleotide-bd_a/b_plait_sf"/>
</dbReference>
<dbReference type="Gramene" id="LPERR11G15480.3">
    <property type="protein sequence ID" value="LPERR11G15480.3"/>
    <property type="gene ID" value="LPERR11G15480"/>
</dbReference>
<dbReference type="Pfam" id="PF00076">
    <property type="entry name" value="RRM_1"/>
    <property type="match status" value="2"/>
</dbReference>
<dbReference type="InterPro" id="IPR007658">
    <property type="entry name" value="DUF594"/>
</dbReference>
<name>A0A0D9XTX8_9ORYZ</name>
<feature type="region of interest" description="Disordered" evidence="2">
    <location>
        <begin position="1"/>
        <end position="44"/>
    </location>
</feature>
<organism evidence="5 6">
    <name type="scientific">Leersia perrieri</name>
    <dbReference type="NCBI Taxonomy" id="77586"/>
    <lineage>
        <taxon>Eukaryota</taxon>
        <taxon>Viridiplantae</taxon>
        <taxon>Streptophyta</taxon>
        <taxon>Embryophyta</taxon>
        <taxon>Tracheophyta</taxon>
        <taxon>Spermatophyta</taxon>
        <taxon>Magnoliopsida</taxon>
        <taxon>Liliopsida</taxon>
        <taxon>Poales</taxon>
        <taxon>Poaceae</taxon>
        <taxon>BOP clade</taxon>
        <taxon>Oryzoideae</taxon>
        <taxon>Oryzeae</taxon>
        <taxon>Oryzinae</taxon>
        <taxon>Leersia</taxon>
    </lineage>
</organism>
<sequence length="1162" mass="127152">MEKKKKPNRKHRRKTHQSPSREPNPSSSDSDSDSSPPSSPTSIRRLLEPYSKPRLLSLLASAADANPNLLLPRIRAAADASPSHRRLFVHGLPPNADDASLAAAFSRFGPLAEHHVVSRRATGECKGYGFVTFRSSRAAARRALREVSVRRVVVAGRAVSAQFASAGVGAEKKAAAAGEVGRRVYVTNVAPDASAERLRAFFAGFGEIEGGPYGFDGGGGETASRGYALFVYRSAAGAMRAIEEPYRVFEGRTLRCQLAAVDPARKSKPCVAAPAPTALASVALPTVAATPVLQPVIDAVVASGVGDLAMYAKNPAQAAALLGKNPILAAAVLNSALASTKAAGTLSPAAVSSINPAMVVARSPVAAPAIKPSLVAPRSQSPAVAVEAVVPSQVKIDAGISSAVAATAVVISPAKNVVQDCLGHTSHHLRYCWLPPLEERSEAENLASGFQMRPVGNGADVGGGNLMKKQSLVVWEQAKELWGEWEIHCLVLTSLFLQVFLFLMADMRRRNASRILRTVLWLAYLLADTVAIFVLGHLAVNISGASHELMFFWAPFMLVHLGGQDTITAFSKQDNELWTRHLLSLVSQVAVAGYVVSKSSWLDGRLKAAMVLMFICGSFKYAERTYCLYSASPESLRAASIHSLSFSLGLMDMAKGVTHFNEDIRRYARVVMEERFSMMLSGTPGKTTGGMILPEDDVVTNIMSAEVPLNSVAVILAVDDLPSMLADFKNSPHQYHMAYGYVAAHLVHSYQQLYTKKPLRDTFYSILSACLRLETFDSYGVVYLISTVFQYLLAPIALVLFTAAEKDGHHSRADITVSYILLVGAIALDLVSIFVSIISYRGRKKKQWSEELAQYSMIKRHTMQDTRGMFSSIQQWIGKQFGAWGIDLLDFTPVTPNLMELVISKLLWFQSNKQEWGFASFYGEQTLRNWMESNQVPESKRSEYELNKSIGGGVDFPTTVLIWNIATDICYFFRDKGSNIEPDDIKKKMSIELSHYIMYLVFKCGVMLTSNSRFVHHKVHFEIIGILSTHVNLKEEEALHEVYGACMDREQVSRMTPNSDINVSSELQKLLQSTMEALYSPVLPRACAVAQELIQITTGEADRWNLISDMWLEMLFYIAPRCGGAFHYEHLSTGGEFITHVLLLMRLLGPFLPLPDASNAAS</sequence>
<reference evidence="5" key="3">
    <citation type="submission" date="2015-04" db="UniProtKB">
        <authorList>
            <consortium name="EnsemblPlants"/>
        </authorList>
    </citation>
    <scope>IDENTIFICATION</scope>
</reference>
<protein>
    <recommendedName>
        <fullName evidence="4">RRM domain-containing protein</fullName>
    </recommendedName>
</protein>
<reference evidence="6" key="2">
    <citation type="submission" date="2013-12" db="EMBL/GenBank/DDBJ databases">
        <authorList>
            <person name="Yu Y."/>
            <person name="Lee S."/>
            <person name="de Baynast K."/>
            <person name="Wissotski M."/>
            <person name="Liu L."/>
            <person name="Talag J."/>
            <person name="Goicoechea J."/>
            <person name="Angelova A."/>
            <person name="Jetty R."/>
            <person name="Kudrna D."/>
            <person name="Golser W."/>
            <person name="Rivera L."/>
            <person name="Zhang J."/>
            <person name="Wing R."/>
        </authorList>
    </citation>
    <scope>NUCLEOTIDE SEQUENCE</scope>
</reference>
<dbReference type="Proteomes" id="UP000032180">
    <property type="component" value="Chromosome 11"/>
</dbReference>
<dbReference type="PANTHER" id="PTHR31325">
    <property type="entry name" value="OS01G0798800 PROTEIN-RELATED"/>
    <property type="match status" value="1"/>
</dbReference>
<feature type="transmembrane region" description="Helical" evidence="3">
    <location>
        <begin position="816"/>
        <end position="840"/>
    </location>
</feature>
<dbReference type="Gene3D" id="3.30.70.330">
    <property type="match status" value="2"/>
</dbReference>
<feature type="compositionally biased region" description="Basic residues" evidence="2">
    <location>
        <begin position="1"/>
        <end position="16"/>
    </location>
</feature>
<dbReference type="InterPro" id="IPR000504">
    <property type="entry name" value="RRM_dom"/>
</dbReference>
<dbReference type="Pfam" id="PF13968">
    <property type="entry name" value="DUF4220"/>
    <property type="match status" value="1"/>
</dbReference>
<dbReference type="SUPFAM" id="SSF54928">
    <property type="entry name" value="RNA-binding domain, RBD"/>
    <property type="match status" value="1"/>
</dbReference>
<dbReference type="Pfam" id="PF04578">
    <property type="entry name" value="DUF594"/>
    <property type="match status" value="1"/>
</dbReference>
<dbReference type="STRING" id="77586.A0A0D9XTX8"/>
<reference evidence="5 6" key="1">
    <citation type="submission" date="2012-08" db="EMBL/GenBank/DDBJ databases">
        <title>Oryza genome evolution.</title>
        <authorList>
            <person name="Wing R.A."/>
        </authorList>
    </citation>
    <scope>NUCLEOTIDE SEQUENCE</scope>
</reference>
<dbReference type="SMART" id="SM00360">
    <property type="entry name" value="RRM"/>
    <property type="match status" value="2"/>
</dbReference>
<dbReference type="PROSITE" id="PS50102">
    <property type="entry name" value="RRM"/>
    <property type="match status" value="2"/>
</dbReference>
<dbReference type="eggNOG" id="KOG0118">
    <property type="taxonomic scope" value="Eukaryota"/>
</dbReference>
<dbReference type="InterPro" id="IPR025315">
    <property type="entry name" value="DUF4220"/>
</dbReference>
<dbReference type="EnsemblPlants" id="LPERR11G15480.3">
    <property type="protein sequence ID" value="LPERR11G15480.3"/>
    <property type="gene ID" value="LPERR11G15480"/>
</dbReference>
<feature type="domain" description="RRM" evidence="4">
    <location>
        <begin position="85"/>
        <end position="166"/>
    </location>
</feature>
<keyword evidence="1" id="KW-0694">RNA-binding</keyword>
<keyword evidence="3" id="KW-0812">Transmembrane</keyword>
<evidence type="ECO:0000256" key="1">
    <source>
        <dbReference type="PROSITE-ProRule" id="PRU00176"/>
    </source>
</evidence>
<keyword evidence="6" id="KW-1185">Reference proteome</keyword>
<dbReference type="GO" id="GO:0003723">
    <property type="term" value="F:RNA binding"/>
    <property type="evidence" value="ECO:0007669"/>
    <property type="project" value="UniProtKB-UniRule"/>
</dbReference>
<keyword evidence="3" id="KW-1133">Transmembrane helix</keyword>
<evidence type="ECO:0000313" key="5">
    <source>
        <dbReference type="EnsemblPlants" id="LPERR11G15480.3"/>
    </source>
</evidence>
<dbReference type="AlphaFoldDB" id="A0A0D9XTX8"/>
<feature type="transmembrane region" description="Helical" evidence="3">
    <location>
        <begin position="485"/>
        <end position="507"/>
    </location>
</feature>
<feature type="compositionally biased region" description="Low complexity" evidence="2">
    <location>
        <begin position="18"/>
        <end position="42"/>
    </location>
</feature>
<feature type="transmembrane region" description="Helical" evidence="3">
    <location>
        <begin position="781"/>
        <end position="804"/>
    </location>
</feature>
<dbReference type="InterPro" id="IPR035979">
    <property type="entry name" value="RBD_domain_sf"/>
</dbReference>
<keyword evidence="3" id="KW-0472">Membrane</keyword>
<feature type="domain" description="RRM" evidence="4">
    <location>
        <begin position="182"/>
        <end position="261"/>
    </location>
</feature>